<dbReference type="AlphaFoldDB" id="A0A8D9AZY0"/>
<protein>
    <submittedName>
        <fullName evidence="3">Uncharacterized protein</fullName>
    </submittedName>
</protein>
<feature type="compositionally biased region" description="Polar residues" evidence="2">
    <location>
        <begin position="393"/>
        <end position="403"/>
    </location>
</feature>
<accession>A0A8D9AZY0</accession>
<evidence type="ECO:0000256" key="1">
    <source>
        <dbReference type="SAM" id="Coils"/>
    </source>
</evidence>
<proteinExistence type="predicted"/>
<evidence type="ECO:0000313" key="3">
    <source>
        <dbReference type="EMBL" id="CAG6775943.1"/>
    </source>
</evidence>
<evidence type="ECO:0000256" key="2">
    <source>
        <dbReference type="SAM" id="MobiDB-lite"/>
    </source>
</evidence>
<keyword evidence="1" id="KW-0175">Coiled coil</keyword>
<feature type="coiled-coil region" evidence="1">
    <location>
        <begin position="44"/>
        <end position="71"/>
    </location>
</feature>
<feature type="compositionally biased region" description="Polar residues" evidence="2">
    <location>
        <begin position="360"/>
        <end position="375"/>
    </location>
</feature>
<feature type="region of interest" description="Disordered" evidence="2">
    <location>
        <begin position="337"/>
        <end position="403"/>
    </location>
</feature>
<dbReference type="Gene3D" id="3.40.50.1110">
    <property type="entry name" value="SGNH hydrolase"/>
    <property type="match status" value="1"/>
</dbReference>
<dbReference type="InterPro" id="IPR036514">
    <property type="entry name" value="SGNH_hydro_sf"/>
</dbReference>
<sequence>MVITLNTKNKQMYEDLCAKISTLAKSSNALDKYRLEEEPIFNEIKSIIEQLQTQEDDITLLKEEKADLTSRIAYFTNITYRKATDKLTVNNTDSAANDHAATSEQPDLNDRLSKMEQQFQDLQNTVSELQLKLQVSPQVIPTVNPQIVPTVNPAPSAPEQPISHPDIYIVGDSHVRNLKVTFQRHLPDSFYLEHHFIPGAKVKKIASKCKTKINSCKHLIVIVGTNDVQITPLKEMRDSFKHIFDGFSSSECIHFVLIPERFDDTSLNYHIKKVNDNLYDFAKQFSNVKIYDPKSIVNNWDYFDFIHLDTSGKTKLCKEILRNIHQESNPVIVVNPTSNNSTFSHNTQPTSFNKERKTNSARQFTNSRVSHSSLTVHRKNIPPHHHPLPKSNPKGSSQVQNNRGSTLQSLIPRTSYSNITHNTPSTHSMHYDTHYPYLPYHTDQEVNSRGGGQLTSNNFSNNEIDIRIPSHPTSAMHTYNNYNGDQTPQSSFYYTPNNFSALPTVPQSSNLNYDHNNSNYSSFSTFH</sequence>
<feature type="coiled-coil region" evidence="1">
    <location>
        <begin position="105"/>
        <end position="132"/>
    </location>
</feature>
<dbReference type="SUPFAM" id="SSF52266">
    <property type="entry name" value="SGNH hydrolase"/>
    <property type="match status" value="1"/>
</dbReference>
<name>A0A8D9AZY0_9HEMI</name>
<dbReference type="EMBL" id="HBUF01600341">
    <property type="protein sequence ID" value="CAG6775943.1"/>
    <property type="molecule type" value="Transcribed_RNA"/>
</dbReference>
<feature type="compositionally biased region" description="Polar residues" evidence="2">
    <location>
        <begin position="337"/>
        <end position="352"/>
    </location>
</feature>
<reference evidence="3" key="1">
    <citation type="submission" date="2021-05" db="EMBL/GenBank/DDBJ databases">
        <authorList>
            <person name="Alioto T."/>
            <person name="Alioto T."/>
            <person name="Gomez Garrido J."/>
        </authorList>
    </citation>
    <scope>NUCLEOTIDE SEQUENCE</scope>
</reference>
<organism evidence="3">
    <name type="scientific">Cacopsylla melanoneura</name>
    <dbReference type="NCBI Taxonomy" id="428564"/>
    <lineage>
        <taxon>Eukaryota</taxon>
        <taxon>Metazoa</taxon>
        <taxon>Ecdysozoa</taxon>
        <taxon>Arthropoda</taxon>
        <taxon>Hexapoda</taxon>
        <taxon>Insecta</taxon>
        <taxon>Pterygota</taxon>
        <taxon>Neoptera</taxon>
        <taxon>Paraneoptera</taxon>
        <taxon>Hemiptera</taxon>
        <taxon>Sternorrhyncha</taxon>
        <taxon>Psylloidea</taxon>
        <taxon>Psyllidae</taxon>
        <taxon>Psyllinae</taxon>
        <taxon>Cacopsylla</taxon>
    </lineage>
</organism>
<feature type="compositionally biased region" description="Basic residues" evidence="2">
    <location>
        <begin position="376"/>
        <end position="388"/>
    </location>
</feature>